<dbReference type="Proteomes" id="UP000282084">
    <property type="component" value="Unassembled WGS sequence"/>
</dbReference>
<dbReference type="EMBL" id="RBXO01000001">
    <property type="protein sequence ID" value="RKT51685.1"/>
    <property type="molecule type" value="Genomic_DNA"/>
</dbReference>
<reference evidence="2 3" key="1">
    <citation type="submission" date="2018-10" db="EMBL/GenBank/DDBJ databases">
        <title>Sequencing the genomes of 1000 actinobacteria strains.</title>
        <authorList>
            <person name="Klenk H.-P."/>
        </authorList>
    </citation>
    <scope>NUCLEOTIDE SEQUENCE [LARGE SCALE GENOMIC DNA]</scope>
    <source>
        <strain evidence="2 3">DSM 43800</strain>
    </source>
</reference>
<dbReference type="AlphaFoldDB" id="A0A495VTE2"/>
<comment type="caution">
    <text evidence="2">The sequence shown here is derived from an EMBL/GenBank/DDBJ whole genome shotgun (WGS) entry which is preliminary data.</text>
</comment>
<dbReference type="Pfam" id="PF26343">
    <property type="entry name" value="VapC50_C"/>
    <property type="match status" value="1"/>
</dbReference>
<proteinExistence type="predicted"/>
<keyword evidence="3" id="KW-1185">Reference proteome</keyword>
<organism evidence="2 3">
    <name type="scientific">Saccharothrix australiensis</name>
    <dbReference type="NCBI Taxonomy" id="2072"/>
    <lineage>
        <taxon>Bacteria</taxon>
        <taxon>Bacillati</taxon>
        <taxon>Actinomycetota</taxon>
        <taxon>Actinomycetes</taxon>
        <taxon>Pseudonocardiales</taxon>
        <taxon>Pseudonocardiaceae</taxon>
        <taxon>Saccharothrix</taxon>
    </lineage>
</organism>
<dbReference type="OrthoDB" id="113459at2"/>
<sequence>MFPAFFDTCVLFKPYLRDTVLSIAETGLYRPLWSTSVLEELERNLRRRGVDEHRISRLRGQLRSVFPEAEVTGYTDLVDQLDLAPRTVHRALRTQVSRYRRSPRSVAELLDVLANDGHACKGFADACRRDITWRSSARPVRGHHSS</sequence>
<name>A0A495VTE2_9PSEU</name>
<feature type="domain" description="VapC50 C-terminal" evidence="1">
    <location>
        <begin position="77"/>
        <end position="129"/>
    </location>
</feature>
<dbReference type="RefSeq" id="WP_121000692.1">
    <property type="nucleotide sequence ID" value="NZ_RBXO01000001.1"/>
</dbReference>
<dbReference type="InterPro" id="IPR058652">
    <property type="entry name" value="VapC50_C"/>
</dbReference>
<evidence type="ECO:0000313" key="3">
    <source>
        <dbReference type="Proteomes" id="UP000282084"/>
    </source>
</evidence>
<gene>
    <name evidence="2" type="ORF">C8E97_0166</name>
</gene>
<protein>
    <recommendedName>
        <fullName evidence="1">VapC50 C-terminal domain-containing protein</fullName>
    </recommendedName>
</protein>
<accession>A0A495VTE2</accession>
<evidence type="ECO:0000313" key="2">
    <source>
        <dbReference type="EMBL" id="RKT51685.1"/>
    </source>
</evidence>
<evidence type="ECO:0000259" key="1">
    <source>
        <dbReference type="Pfam" id="PF26343"/>
    </source>
</evidence>